<dbReference type="InterPro" id="IPR036388">
    <property type="entry name" value="WH-like_DNA-bd_sf"/>
</dbReference>
<evidence type="ECO:0000256" key="4">
    <source>
        <dbReference type="ARBA" id="ARBA00023163"/>
    </source>
</evidence>
<dbReference type="Proteomes" id="UP001620408">
    <property type="component" value="Unassembled WGS sequence"/>
</dbReference>
<evidence type="ECO:0000256" key="3">
    <source>
        <dbReference type="ARBA" id="ARBA00023082"/>
    </source>
</evidence>
<comment type="caution">
    <text evidence="7">The sequence shown here is derived from an EMBL/GenBank/DDBJ whole genome shotgun (WGS) entry which is preliminary data.</text>
</comment>
<gene>
    <name evidence="7" type="ORF">ISS97_11655</name>
</gene>
<dbReference type="PANTHER" id="PTHR43133:SF32">
    <property type="entry name" value="BLR3042 PROTEIN"/>
    <property type="match status" value="1"/>
</dbReference>
<dbReference type="Gene3D" id="1.10.10.10">
    <property type="entry name" value="Winged helix-like DNA-binding domain superfamily/Winged helix DNA-binding domain"/>
    <property type="match status" value="1"/>
</dbReference>
<dbReference type="SUPFAM" id="SSF88659">
    <property type="entry name" value="Sigma3 and sigma4 domains of RNA polymerase sigma factors"/>
    <property type="match status" value="1"/>
</dbReference>
<keyword evidence="4" id="KW-0804">Transcription</keyword>
<dbReference type="Pfam" id="PF04542">
    <property type="entry name" value="Sigma70_r2"/>
    <property type="match status" value="1"/>
</dbReference>
<feature type="domain" description="RNA polymerase sigma-70 region 2" evidence="5">
    <location>
        <begin position="30"/>
        <end position="96"/>
    </location>
</feature>
<evidence type="ECO:0000259" key="6">
    <source>
        <dbReference type="Pfam" id="PF08281"/>
    </source>
</evidence>
<dbReference type="InterPro" id="IPR007627">
    <property type="entry name" value="RNA_pol_sigma70_r2"/>
</dbReference>
<dbReference type="PANTHER" id="PTHR43133">
    <property type="entry name" value="RNA POLYMERASE ECF-TYPE SIGMA FACTO"/>
    <property type="match status" value="1"/>
</dbReference>
<evidence type="ECO:0000313" key="7">
    <source>
        <dbReference type="EMBL" id="MFK2917919.1"/>
    </source>
</evidence>
<accession>A0ABW8K4V0</accession>
<dbReference type="InterPro" id="IPR014284">
    <property type="entry name" value="RNA_pol_sigma-70_dom"/>
</dbReference>
<dbReference type="Pfam" id="PF08281">
    <property type="entry name" value="Sigma70_r4_2"/>
    <property type="match status" value="1"/>
</dbReference>
<evidence type="ECO:0000313" key="8">
    <source>
        <dbReference type="Proteomes" id="UP001620408"/>
    </source>
</evidence>
<dbReference type="CDD" id="cd06171">
    <property type="entry name" value="Sigma70_r4"/>
    <property type="match status" value="1"/>
</dbReference>
<evidence type="ECO:0000256" key="1">
    <source>
        <dbReference type="ARBA" id="ARBA00010641"/>
    </source>
</evidence>
<feature type="domain" description="RNA polymerase sigma factor 70 region 4 type 2" evidence="6">
    <location>
        <begin position="123"/>
        <end position="175"/>
    </location>
</feature>
<dbReference type="RefSeq" id="WP_379986506.1">
    <property type="nucleotide sequence ID" value="NZ_JADIKD010000010.1"/>
</dbReference>
<evidence type="ECO:0000256" key="2">
    <source>
        <dbReference type="ARBA" id="ARBA00023015"/>
    </source>
</evidence>
<dbReference type="InterPro" id="IPR013249">
    <property type="entry name" value="RNA_pol_sigma70_r4_t2"/>
</dbReference>
<organism evidence="7 8">
    <name type="scientific">Dyella koreensis</name>
    <dbReference type="NCBI Taxonomy" id="311235"/>
    <lineage>
        <taxon>Bacteria</taxon>
        <taxon>Pseudomonadati</taxon>
        <taxon>Pseudomonadota</taxon>
        <taxon>Gammaproteobacteria</taxon>
        <taxon>Lysobacterales</taxon>
        <taxon>Rhodanobacteraceae</taxon>
        <taxon>Dyella</taxon>
    </lineage>
</organism>
<dbReference type="SUPFAM" id="SSF88946">
    <property type="entry name" value="Sigma2 domain of RNA polymerase sigma factors"/>
    <property type="match status" value="1"/>
</dbReference>
<keyword evidence="3" id="KW-0731">Sigma factor</keyword>
<protein>
    <submittedName>
        <fullName evidence="7">Sigma-70 family RNA polymerase sigma factor</fullName>
    </submittedName>
</protein>
<dbReference type="InterPro" id="IPR013325">
    <property type="entry name" value="RNA_pol_sigma_r2"/>
</dbReference>
<keyword evidence="2" id="KW-0805">Transcription regulation</keyword>
<sequence length="199" mass="22660">MNDMDIDADATDRMLLERMSAGDRAALTMLYRSYHGRLSRFLSRLTRRPDVIDEVINDCFWIAWQKAGSFHGDSRVSTWIIGIAYRCGLKALRQHGDEPVEDDARSEARYPSHCPDEERELRDWLAQGLNRLSADQRLVVELVYGLGHTMDDVAVIMQCPVGTVKARLFHARVRLRNTLPALAGDIPVQSRPIQKENTP</sequence>
<comment type="similarity">
    <text evidence="1">Belongs to the sigma-70 factor family. ECF subfamily.</text>
</comment>
<dbReference type="InterPro" id="IPR013324">
    <property type="entry name" value="RNA_pol_sigma_r3/r4-like"/>
</dbReference>
<dbReference type="EMBL" id="JADIKD010000010">
    <property type="protein sequence ID" value="MFK2917919.1"/>
    <property type="molecule type" value="Genomic_DNA"/>
</dbReference>
<dbReference type="NCBIfam" id="TIGR02937">
    <property type="entry name" value="sigma70-ECF"/>
    <property type="match status" value="1"/>
</dbReference>
<proteinExistence type="inferred from homology"/>
<evidence type="ECO:0000259" key="5">
    <source>
        <dbReference type="Pfam" id="PF04542"/>
    </source>
</evidence>
<name>A0ABW8K4V0_9GAMM</name>
<reference evidence="7 8" key="1">
    <citation type="submission" date="2020-10" db="EMBL/GenBank/DDBJ databases">
        <title>Phylogeny of dyella-like bacteria.</title>
        <authorList>
            <person name="Fu J."/>
        </authorList>
    </citation>
    <scope>NUCLEOTIDE SEQUENCE [LARGE SCALE GENOMIC DNA]</scope>
    <source>
        <strain evidence="7 8">BB4</strain>
    </source>
</reference>
<keyword evidence="8" id="KW-1185">Reference proteome</keyword>
<dbReference type="Gene3D" id="1.10.1740.10">
    <property type="match status" value="1"/>
</dbReference>
<dbReference type="InterPro" id="IPR039425">
    <property type="entry name" value="RNA_pol_sigma-70-like"/>
</dbReference>